<sequence>MPKNILIFADGTGQIGGVRPDQQLSNIYKLFRASRVGPDSPIDPREQVAYYEPGLGTSNAAGNVRLGLWERLKSWAGLAVGLGFSTNVIDCYEAILKRYEPGDRIYLFGFSRGGYTVRALANVLNLCGVPTTDGKGGALPRAGRALRAIATEAVVKVYEHGSGHPRKRFEAQREAIARRFRSKYGSGNDPARGDVYPEFIGVFDSVAALGLPVPARLALLAVAALALGAVSTALAALTSHWFDWTQWAVATLVFLAGVSVAALSYARVTFRWASKDVRCGTRPWHFAVWNSKNYDRYLDPRIPVARHALAIDETRLAFGRVTWGGSRNADQPGDTRGRFRQRWFAGNHSDIGGSYPEEESRLSDIALHWMIEEAMAGPHPIVLDRSKLHLHPDPLGPQHSEVFARQQGAWWMRLFKWSSAPRPIQEQAELDPTVLERFAAARVVACDRSAAYRPEALRGHHQVTHFY</sequence>
<protein>
    <recommendedName>
        <fullName evidence="2">T6SS Phospholipase effector Tle1-like catalytic domain-containing protein</fullName>
    </recommendedName>
</protein>
<dbReference type="Proteomes" id="UP000023435">
    <property type="component" value="Unassembled WGS sequence"/>
</dbReference>
<dbReference type="PANTHER" id="PTHR33840:SF1">
    <property type="entry name" value="TLE1 PHOSPHOLIPASE DOMAIN-CONTAINING PROTEIN"/>
    <property type="match status" value="1"/>
</dbReference>
<gene>
    <name evidence="3" type="ORF">AZ78_5198</name>
</gene>
<feature type="domain" description="T6SS Phospholipase effector Tle1-like catalytic" evidence="2">
    <location>
        <begin position="3"/>
        <end position="373"/>
    </location>
</feature>
<dbReference type="PANTHER" id="PTHR33840">
    <property type="match status" value="1"/>
</dbReference>
<feature type="transmembrane region" description="Helical" evidence="1">
    <location>
        <begin position="244"/>
        <end position="266"/>
    </location>
</feature>
<accession>A0A125TZI1</accession>
<proteinExistence type="predicted"/>
<evidence type="ECO:0000256" key="1">
    <source>
        <dbReference type="SAM" id="Phobius"/>
    </source>
</evidence>
<dbReference type="AlphaFoldDB" id="A0A125TZI1"/>
<keyword evidence="1" id="KW-0812">Transmembrane</keyword>
<comment type="caution">
    <text evidence="3">The sequence shown here is derived from an EMBL/GenBank/DDBJ whole genome shotgun (WGS) entry which is preliminary data.</text>
</comment>
<dbReference type="Pfam" id="PF09994">
    <property type="entry name" value="T6SS_Tle1-like_cat"/>
    <property type="match status" value="1"/>
</dbReference>
<evidence type="ECO:0000313" key="3">
    <source>
        <dbReference type="EMBL" id="KWS02065.1"/>
    </source>
</evidence>
<organism evidence="3 4">
    <name type="scientific">Lysobacter capsici AZ78</name>
    <dbReference type="NCBI Taxonomy" id="1444315"/>
    <lineage>
        <taxon>Bacteria</taxon>
        <taxon>Pseudomonadati</taxon>
        <taxon>Pseudomonadota</taxon>
        <taxon>Gammaproteobacteria</taxon>
        <taxon>Lysobacterales</taxon>
        <taxon>Lysobacteraceae</taxon>
        <taxon>Lysobacter</taxon>
    </lineage>
</organism>
<dbReference type="InterPro" id="IPR018712">
    <property type="entry name" value="Tle1-like_cat"/>
</dbReference>
<evidence type="ECO:0000313" key="4">
    <source>
        <dbReference type="Proteomes" id="UP000023435"/>
    </source>
</evidence>
<dbReference type="EMBL" id="JAJA02000003">
    <property type="protein sequence ID" value="KWS02065.1"/>
    <property type="molecule type" value="Genomic_DNA"/>
</dbReference>
<name>A0A125TZI1_9GAMM</name>
<evidence type="ECO:0000259" key="2">
    <source>
        <dbReference type="Pfam" id="PF09994"/>
    </source>
</evidence>
<keyword evidence="1" id="KW-0472">Membrane</keyword>
<reference evidence="3 4" key="1">
    <citation type="journal article" date="2014" name="Genome Announc.">
        <title>Draft Genome Sequence of Lysobacter capsici AZ78, a Bacterium Antagonistic to Plant-Pathogenic Oomycetes.</title>
        <authorList>
            <person name="Puopolo G."/>
            <person name="Sonego P."/>
            <person name="Engelen K."/>
            <person name="Pertot I."/>
        </authorList>
    </citation>
    <scope>NUCLEOTIDE SEQUENCE [LARGE SCALE GENOMIC DNA]</scope>
    <source>
        <strain evidence="3 4">AZ78</strain>
    </source>
</reference>
<keyword evidence="4" id="KW-1185">Reference proteome</keyword>
<feature type="transmembrane region" description="Helical" evidence="1">
    <location>
        <begin position="217"/>
        <end position="238"/>
    </location>
</feature>
<keyword evidence="1" id="KW-1133">Transmembrane helix</keyword>